<accession>A0A378T5I2</accession>
<dbReference type="EC" id="3.1.-.-" evidence="3"/>
<evidence type="ECO:0000256" key="1">
    <source>
        <dbReference type="ARBA" id="ARBA00006226"/>
    </source>
</evidence>
<sequence>MSEPIFYKIHFTETSLKEFKKLGATIQAQFKKKLKTLQSNPHIPSAKLHGDLSNCYKIKLRSAGYRLVYEVKDDILIIVVIAVAKRQTIYDTAKERLPIDIDNKDKENDN</sequence>
<gene>
    <name evidence="3" type="primary">relE_1</name>
    <name evidence="3" type="ORF">NCTC10359_00672</name>
</gene>
<dbReference type="Gene3D" id="3.30.2310.20">
    <property type="entry name" value="RelE-like"/>
    <property type="match status" value="1"/>
</dbReference>
<keyword evidence="2" id="KW-1277">Toxin-antitoxin system</keyword>
<proteinExistence type="inferred from homology"/>
<dbReference type="InterPro" id="IPR035093">
    <property type="entry name" value="RelE/ParE_toxin_dom_sf"/>
</dbReference>
<dbReference type="Pfam" id="PF05016">
    <property type="entry name" value="ParE_toxin"/>
    <property type="match status" value="1"/>
</dbReference>
<reference evidence="3 4" key="1">
    <citation type="submission" date="2018-06" db="EMBL/GenBank/DDBJ databases">
        <authorList>
            <consortium name="Pathogen Informatics"/>
            <person name="Doyle S."/>
        </authorList>
    </citation>
    <scope>NUCLEOTIDE SEQUENCE [LARGE SCALE GENOMIC DNA]</scope>
    <source>
        <strain evidence="3 4">NCTC10359</strain>
    </source>
</reference>
<evidence type="ECO:0000256" key="2">
    <source>
        <dbReference type="ARBA" id="ARBA00022649"/>
    </source>
</evidence>
<evidence type="ECO:0000313" key="3">
    <source>
        <dbReference type="EMBL" id="STZ56071.1"/>
    </source>
</evidence>
<dbReference type="PANTHER" id="PTHR35601:SF1">
    <property type="entry name" value="TOXIN RELE"/>
    <property type="match status" value="1"/>
</dbReference>
<dbReference type="EMBL" id="UGQU01000001">
    <property type="protein sequence ID" value="STZ56071.1"/>
    <property type="molecule type" value="Genomic_DNA"/>
</dbReference>
<dbReference type="AlphaFoldDB" id="A0A378T5I2"/>
<evidence type="ECO:0000313" key="4">
    <source>
        <dbReference type="Proteomes" id="UP000254437"/>
    </source>
</evidence>
<dbReference type="RefSeq" id="WP_404932912.1">
    <property type="nucleotide sequence ID" value="NZ_UGQU01000001.1"/>
</dbReference>
<keyword evidence="3" id="KW-0378">Hydrolase</keyword>
<dbReference type="NCBIfam" id="TIGR02385">
    <property type="entry name" value="RelE_StbE"/>
    <property type="match status" value="1"/>
</dbReference>
<organism evidence="3 4">
    <name type="scientific">Moraxella lacunata</name>
    <dbReference type="NCBI Taxonomy" id="477"/>
    <lineage>
        <taxon>Bacteria</taxon>
        <taxon>Pseudomonadati</taxon>
        <taxon>Pseudomonadota</taxon>
        <taxon>Gammaproteobacteria</taxon>
        <taxon>Moraxellales</taxon>
        <taxon>Moraxellaceae</taxon>
        <taxon>Moraxella</taxon>
    </lineage>
</organism>
<dbReference type="InterPro" id="IPR007712">
    <property type="entry name" value="RelE/ParE_toxin"/>
</dbReference>
<dbReference type="PANTHER" id="PTHR35601">
    <property type="entry name" value="TOXIN RELE"/>
    <property type="match status" value="1"/>
</dbReference>
<protein>
    <submittedName>
        <fullName evidence="3">mRNA interferase RelE</fullName>
        <ecNumber evidence="3">3.1.-.-</ecNumber>
    </submittedName>
</protein>
<dbReference type="SUPFAM" id="SSF143011">
    <property type="entry name" value="RelE-like"/>
    <property type="match status" value="1"/>
</dbReference>
<comment type="similarity">
    <text evidence="1">Belongs to the RelE toxin family.</text>
</comment>
<dbReference type="Proteomes" id="UP000254437">
    <property type="component" value="Unassembled WGS sequence"/>
</dbReference>
<dbReference type="GO" id="GO:0016787">
    <property type="term" value="F:hydrolase activity"/>
    <property type="evidence" value="ECO:0007669"/>
    <property type="project" value="UniProtKB-KW"/>
</dbReference>
<name>A0A378T5I2_MORLA</name>